<feature type="chain" id="PRO_5034496701" evidence="1">
    <location>
        <begin position="26"/>
        <end position="460"/>
    </location>
</feature>
<feature type="signal peptide" evidence="1">
    <location>
        <begin position="1"/>
        <end position="25"/>
    </location>
</feature>
<evidence type="ECO:0000313" key="2">
    <source>
        <dbReference type="Ensembl" id="ENSSPUP00000003419.1"/>
    </source>
</evidence>
<accession>A0A8D0GB58</accession>
<dbReference type="PANTHER" id="PTHR31635:SF196">
    <property type="entry name" value="REVERSE TRANSCRIPTASE DOMAIN-CONTAINING PROTEIN-RELATED"/>
    <property type="match status" value="1"/>
</dbReference>
<dbReference type="GeneTree" id="ENSGT01150000286925"/>
<reference evidence="2" key="1">
    <citation type="submission" date="2025-08" db="UniProtKB">
        <authorList>
            <consortium name="Ensembl"/>
        </authorList>
    </citation>
    <scope>IDENTIFICATION</scope>
</reference>
<evidence type="ECO:0000256" key="1">
    <source>
        <dbReference type="SAM" id="SignalP"/>
    </source>
</evidence>
<dbReference type="Ensembl" id="ENSSPUT00000003630.1">
    <property type="protein sequence ID" value="ENSSPUP00000003419.1"/>
    <property type="gene ID" value="ENSSPUG00000002617.1"/>
</dbReference>
<dbReference type="PANTHER" id="PTHR31635">
    <property type="entry name" value="REVERSE TRANSCRIPTASE DOMAIN-CONTAINING PROTEIN-RELATED"/>
    <property type="match status" value="1"/>
</dbReference>
<proteinExistence type="predicted"/>
<sequence length="460" mass="53476">MVSWLGKINLFKMIVLPKLLYRLMAIPIQLPVSFFKMCDELLRDIVWNGKKPRFRKQVLVQLKEKGGLNVPDIKLYHTAASLAGLYDWYHEAKAPEWAYLEKELMGVKTLKDLIVDKGKVPREINLYHPFIGNLLKTWGKTKKKLGLVGDLSPFTPIDSIQIRESNLAPGIRMALKKRGVSTMEQLFLGGKFVSHQRLKSVLKEEISEFQYLQLKAMVSSPLNRESLKREPHKIEKILFKINKASGRLGRLYRELKNALYTPSVDYIMKWGRDLNTSIDQGEEKKIWSHMNKCVFSLEVREIQVKLTTRYYLTPERLKFADPEGGGLCWRGCGEVGTYMHCWWYCGRVQLFWSKVWKIVNKVAAMVVPFRPETALLGLYPNTKCMISCQNSCKIICLAAINIIARHWRSLEDLTMNELLHRIWYMHTMEDFHADLHNKKQDFETIWAPIRKALDNLNGTT</sequence>
<dbReference type="Proteomes" id="UP000694392">
    <property type="component" value="Unplaced"/>
</dbReference>
<evidence type="ECO:0000313" key="3">
    <source>
        <dbReference type="Proteomes" id="UP000694392"/>
    </source>
</evidence>
<organism evidence="2 3">
    <name type="scientific">Sphenodon punctatus</name>
    <name type="common">Tuatara</name>
    <name type="synonym">Hatteria punctata</name>
    <dbReference type="NCBI Taxonomy" id="8508"/>
    <lineage>
        <taxon>Eukaryota</taxon>
        <taxon>Metazoa</taxon>
        <taxon>Chordata</taxon>
        <taxon>Craniata</taxon>
        <taxon>Vertebrata</taxon>
        <taxon>Euteleostomi</taxon>
        <taxon>Lepidosauria</taxon>
        <taxon>Sphenodontia</taxon>
        <taxon>Sphenodontidae</taxon>
        <taxon>Sphenodon</taxon>
    </lineage>
</organism>
<dbReference type="AlphaFoldDB" id="A0A8D0GB58"/>
<keyword evidence="3" id="KW-1185">Reference proteome</keyword>
<keyword evidence="1" id="KW-0732">Signal</keyword>
<protein>
    <submittedName>
        <fullName evidence="2">Uncharacterized protein</fullName>
    </submittedName>
</protein>
<reference evidence="2" key="2">
    <citation type="submission" date="2025-09" db="UniProtKB">
        <authorList>
            <consortium name="Ensembl"/>
        </authorList>
    </citation>
    <scope>IDENTIFICATION</scope>
</reference>
<dbReference type="OMA" id="FETIWAP"/>
<name>A0A8D0GB58_SPHPU</name>